<gene>
    <name evidence="2" type="ORF">BA92_02765</name>
</gene>
<proteinExistence type="predicted"/>
<name>A0A0C3RHP6_9PORP</name>
<accession>A0A0C3RHP6</accession>
<organism evidence="2 3">
    <name type="scientific">Sanguibacteroides justesenii</name>
    <dbReference type="NCBI Taxonomy" id="1547597"/>
    <lineage>
        <taxon>Bacteria</taxon>
        <taxon>Pseudomonadati</taxon>
        <taxon>Bacteroidota</taxon>
        <taxon>Bacteroidia</taxon>
        <taxon>Bacteroidales</taxon>
        <taxon>Porphyromonadaceae</taxon>
        <taxon>Sanguibacteroides</taxon>
    </lineage>
</organism>
<dbReference type="Proteomes" id="UP000031980">
    <property type="component" value="Unassembled WGS sequence"/>
</dbReference>
<reference evidence="2 3" key="1">
    <citation type="submission" date="2014-07" db="EMBL/GenBank/DDBJ databases">
        <title>Porphyromonadaceae bacterium OUH 308042 = ATCC BAA-2681 = DSM 28342 draft genome.</title>
        <authorList>
            <person name="Sydenham T.V."/>
            <person name="Hasman H."/>
            <person name="Justensen U.S."/>
        </authorList>
    </citation>
    <scope>NUCLEOTIDE SEQUENCE [LARGE SCALE GENOMIC DNA]</scope>
    <source>
        <strain evidence="2 3">OUH 308042</strain>
    </source>
</reference>
<protein>
    <recommendedName>
        <fullName evidence="1">Helix-turn-helix domain-containing protein</fullName>
    </recommendedName>
</protein>
<dbReference type="InterPro" id="IPR009061">
    <property type="entry name" value="DNA-bd_dom_put_sf"/>
</dbReference>
<dbReference type="InterPro" id="IPR041657">
    <property type="entry name" value="HTH_17"/>
</dbReference>
<dbReference type="EMBL" id="JPIU01000025">
    <property type="protein sequence ID" value="KIO46796.1"/>
    <property type="molecule type" value="Genomic_DNA"/>
</dbReference>
<evidence type="ECO:0000259" key="1">
    <source>
        <dbReference type="Pfam" id="PF12728"/>
    </source>
</evidence>
<dbReference type="Pfam" id="PF12728">
    <property type="entry name" value="HTH_17"/>
    <property type="match status" value="1"/>
</dbReference>
<dbReference type="SUPFAM" id="SSF46955">
    <property type="entry name" value="Putative DNA-binding domain"/>
    <property type="match status" value="1"/>
</dbReference>
<evidence type="ECO:0000313" key="2">
    <source>
        <dbReference type="EMBL" id="KIO46796.1"/>
    </source>
</evidence>
<comment type="caution">
    <text evidence="2">The sequence shown here is derived from an EMBL/GenBank/DDBJ whole genome shotgun (WGS) entry which is preliminary data.</text>
</comment>
<keyword evidence="3" id="KW-1185">Reference proteome</keyword>
<dbReference type="AlphaFoldDB" id="A0A0C3RHP6"/>
<feature type="domain" description="Helix-turn-helix" evidence="1">
    <location>
        <begin position="51"/>
        <end position="97"/>
    </location>
</feature>
<evidence type="ECO:0000313" key="3">
    <source>
        <dbReference type="Proteomes" id="UP000031980"/>
    </source>
</evidence>
<sequence>MVDILSLIKSGATGLTLNLSIEDLLTFAKGLIEDTKAQLLPLMVSAAQETLLSKKEVMAKFDVCDTTLWNWQRKKYLIPVKIGRKVHYRQNDIERLVIERGK</sequence>